<organism evidence="1">
    <name type="scientific">marine metagenome</name>
    <dbReference type="NCBI Taxonomy" id="408172"/>
    <lineage>
        <taxon>unclassified sequences</taxon>
        <taxon>metagenomes</taxon>
        <taxon>ecological metagenomes</taxon>
    </lineage>
</organism>
<proteinExistence type="predicted"/>
<feature type="non-terminal residue" evidence="1">
    <location>
        <position position="171"/>
    </location>
</feature>
<accession>A0A381ZLG4</accession>
<protein>
    <submittedName>
        <fullName evidence="1">Uncharacterized protein</fullName>
    </submittedName>
</protein>
<dbReference type="AlphaFoldDB" id="A0A381ZLG4"/>
<name>A0A381ZLG4_9ZZZZ</name>
<sequence length="171" mass="19380">MIEELEFAEKRFSMEGQGPVQDIFVPLLAGVGDSYIEAIILYGSHLLGANPGKHSAYDLVIIVGEYRGFYEALYSAHMIHRFPLVMTIVNRFLPPNVIRLAPEGTDGPIAKCLVLDRCDFERSLRIGRARDHFMISRMMQKVQVVYSRSASIEEWVESNLKVARYGVLSWA</sequence>
<dbReference type="EMBL" id="UINC01021790">
    <property type="protein sequence ID" value="SVA90105.1"/>
    <property type="molecule type" value="Genomic_DNA"/>
</dbReference>
<evidence type="ECO:0000313" key="1">
    <source>
        <dbReference type="EMBL" id="SVA90105.1"/>
    </source>
</evidence>
<gene>
    <name evidence="1" type="ORF">METZ01_LOCUS142959</name>
</gene>
<reference evidence="1" key="1">
    <citation type="submission" date="2018-05" db="EMBL/GenBank/DDBJ databases">
        <authorList>
            <person name="Lanie J.A."/>
            <person name="Ng W.-L."/>
            <person name="Kazmierczak K.M."/>
            <person name="Andrzejewski T.M."/>
            <person name="Davidsen T.M."/>
            <person name="Wayne K.J."/>
            <person name="Tettelin H."/>
            <person name="Glass J.I."/>
            <person name="Rusch D."/>
            <person name="Podicherti R."/>
            <person name="Tsui H.-C.T."/>
            <person name="Winkler M.E."/>
        </authorList>
    </citation>
    <scope>NUCLEOTIDE SEQUENCE</scope>
</reference>